<evidence type="ECO:0000256" key="1">
    <source>
        <dbReference type="PROSITE-ProRule" id="PRU00176"/>
    </source>
</evidence>
<evidence type="ECO:0000313" key="3">
    <source>
        <dbReference type="EMBL" id="MPA58151.1"/>
    </source>
</evidence>
<dbReference type="SUPFAM" id="SSF54928">
    <property type="entry name" value="RNA-binding domain, RBD"/>
    <property type="match status" value="1"/>
</dbReference>
<feature type="domain" description="RRM" evidence="2">
    <location>
        <begin position="21"/>
        <end position="99"/>
    </location>
</feature>
<dbReference type="PANTHER" id="PTHR12463:SF1">
    <property type="entry name" value="2-OXOGLUTARATE AND FE-DEPENDENT OXYGENASE FAMILY PROTEIN"/>
    <property type="match status" value="1"/>
</dbReference>
<dbReference type="GO" id="GO:0016491">
    <property type="term" value="F:oxidoreductase activity"/>
    <property type="evidence" value="ECO:0007669"/>
    <property type="project" value="TreeGrafter"/>
</dbReference>
<gene>
    <name evidence="3" type="ORF">Din_027592</name>
</gene>
<dbReference type="InterPro" id="IPR032857">
    <property type="entry name" value="ALKBH4"/>
</dbReference>
<dbReference type="PANTHER" id="PTHR12463">
    <property type="entry name" value="OXYGENASE-RELATED"/>
    <property type="match status" value="1"/>
</dbReference>
<reference evidence="3" key="1">
    <citation type="submission" date="2019-08" db="EMBL/GenBank/DDBJ databases">
        <title>Reference gene set and small RNA set construction with multiple tissues from Davidia involucrata Baill.</title>
        <authorList>
            <person name="Yang H."/>
            <person name="Zhou C."/>
            <person name="Li G."/>
            <person name="Wang J."/>
            <person name="Gao P."/>
            <person name="Wang M."/>
            <person name="Wang R."/>
            <person name="Zhao Y."/>
        </authorList>
    </citation>
    <scope>NUCLEOTIDE SEQUENCE</scope>
    <source>
        <tissue evidence="3">Mixed with DoveR01_LX</tissue>
    </source>
</reference>
<protein>
    <recommendedName>
        <fullName evidence="2">RRM domain-containing protein</fullName>
    </recommendedName>
</protein>
<dbReference type="Gene3D" id="3.30.70.330">
    <property type="match status" value="1"/>
</dbReference>
<dbReference type="GO" id="GO:0032451">
    <property type="term" value="F:demethylase activity"/>
    <property type="evidence" value="ECO:0007669"/>
    <property type="project" value="TreeGrafter"/>
</dbReference>
<accession>A0A5B7ARV6</accession>
<dbReference type="InterPro" id="IPR000504">
    <property type="entry name" value="RRM_dom"/>
</dbReference>
<keyword evidence="1" id="KW-0694">RNA-binding</keyword>
<dbReference type="GO" id="GO:0003723">
    <property type="term" value="F:RNA binding"/>
    <property type="evidence" value="ECO:0007669"/>
    <property type="project" value="UniProtKB-UniRule"/>
</dbReference>
<dbReference type="InterPro" id="IPR012677">
    <property type="entry name" value="Nucleotide-bd_a/b_plait_sf"/>
</dbReference>
<name>A0A5B7ARV6_DAVIN</name>
<dbReference type="PROSITE" id="PS50102">
    <property type="entry name" value="RRM"/>
    <property type="match status" value="1"/>
</dbReference>
<evidence type="ECO:0000259" key="2">
    <source>
        <dbReference type="PROSITE" id="PS50102"/>
    </source>
</evidence>
<dbReference type="InterPro" id="IPR035979">
    <property type="entry name" value="RBD_domain_sf"/>
</dbReference>
<dbReference type="GO" id="GO:0070988">
    <property type="term" value="P:demethylation"/>
    <property type="evidence" value="ECO:0007669"/>
    <property type="project" value="InterPro"/>
</dbReference>
<organism evidence="3">
    <name type="scientific">Davidia involucrata</name>
    <name type="common">Dove tree</name>
    <dbReference type="NCBI Taxonomy" id="16924"/>
    <lineage>
        <taxon>Eukaryota</taxon>
        <taxon>Viridiplantae</taxon>
        <taxon>Streptophyta</taxon>
        <taxon>Embryophyta</taxon>
        <taxon>Tracheophyta</taxon>
        <taxon>Spermatophyta</taxon>
        <taxon>Magnoliopsida</taxon>
        <taxon>eudicotyledons</taxon>
        <taxon>Gunneridae</taxon>
        <taxon>Pentapetalae</taxon>
        <taxon>asterids</taxon>
        <taxon>Cornales</taxon>
        <taxon>Nyssaceae</taxon>
        <taxon>Davidia</taxon>
    </lineage>
</organism>
<proteinExistence type="predicted"/>
<sequence>MGLPRFTRPKGVDAESSGSSPNLYVANCGPAVGLSFDTIASAFSTYGEVKGVYAADESGTRVIVSYFEESSAQAALKVLDGHPCPDLGGRCLHIRYSVLQPPSQVNDLVPVSLVASELNIPGIYLLHDFVTAKEEEELLAAVDGRPWKSLAKRRVQHYGQGMLIQNGTWVNFHHLFLLYLKEFHCFQTLMMLQIYFWTN</sequence>
<dbReference type="EMBL" id="GHES01027592">
    <property type="protein sequence ID" value="MPA58151.1"/>
    <property type="molecule type" value="Transcribed_RNA"/>
</dbReference>
<dbReference type="AlphaFoldDB" id="A0A5B7ARV6"/>